<protein>
    <submittedName>
        <fullName evidence="1">Uncharacterized protein</fullName>
    </submittedName>
</protein>
<gene>
    <name evidence="1" type="ORF">I4F81_003892</name>
</gene>
<name>A0ACC3BTR8_PYRYE</name>
<proteinExistence type="predicted"/>
<dbReference type="EMBL" id="CM020618">
    <property type="protein sequence ID" value="KAK1861308.1"/>
    <property type="molecule type" value="Genomic_DNA"/>
</dbReference>
<reference evidence="1" key="1">
    <citation type="submission" date="2019-11" db="EMBL/GenBank/DDBJ databases">
        <title>Nori genome reveals adaptations in red seaweeds to the harsh intertidal environment.</title>
        <authorList>
            <person name="Wang D."/>
            <person name="Mao Y."/>
        </authorList>
    </citation>
    <scope>NUCLEOTIDE SEQUENCE</scope>
    <source>
        <tissue evidence="1">Gametophyte</tissue>
    </source>
</reference>
<organism evidence="1 2">
    <name type="scientific">Pyropia yezoensis</name>
    <name type="common">Susabi-nori</name>
    <name type="synonym">Porphyra yezoensis</name>
    <dbReference type="NCBI Taxonomy" id="2788"/>
    <lineage>
        <taxon>Eukaryota</taxon>
        <taxon>Rhodophyta</taxon>
        <taxon>Bangiophyceae</taxon>
        <taxon>Bangiales</taxon>
        <taxon>Bangiaceae</taxon>
        <taxon>Pyropia</taxon>
    </lineage>
</organism>
<accession>A0ACC3BTR8</accession>
<keyword evidence="2" id="KW-1185">Reference proteome</keyword>
<sequence length="195" mass="21692">MQCRCGASFCYACGVRWKRCPCPQWDERRLVLAATEEVDRQDRVRGQGRGAPEVAAARGARVAAAADRMREHGHDECAHKWRRLSAGELTTARCERCSYYLPLYGAAAEEQRRLMLSQLLLPAASERLSRVRLVKPAKARQVEDAVLGAARAGRVTGPLDEAALKELLAQFAAVNERKPSITIARRRNFDADDSD</sequence>
<comment type="caution">
    <text evidence="1">The sequence shown here is derived from an EMBL/GenBank/DDBJ whole genome shotgun (WGS) entry which is preliminary data.</text>
</comment>
<evidence type="ECO:0000313" key="1">
    <source>
        <dbReference type="EMBL" id="KAK1861308.1"/>
    </source>
</evidence>
<evidence type="ECO:0000313" key="2">
    <source>
        <dbReference type="Proteomes" id="UP000798662"/>
    </source>
</evidence>
<dbReference type="Proteomes" id="UP000798662">
    <property type="component" value="Chromosome 1"/>
</dbReference>